<protein>
    <submittedName>
        <fullName evidence="1">Uncharacterized protein</fullName>
    </submittedName>
</protein>
<dbReference type="EMBL" id="CADEAL010000591">
    <property type="protein sequence ID" value="CAB1422545.1"/>
    <property type="molecule type" value="Genomic_DNA"/>
</dbReference>
<evidence type="ECO:0000313" key="1">
    <source>
        <dbReference type="EMBL" id="CAB1422545.1"/>
    </source>
</evidence>
<sequence length="219" mass="24357">MAWGKKLSLSPVVRALMLRYQVLHGWCAVLVMCWADFTTLCKALRFRAVQLPYQAVMQDALYGAPEFSLSLLSRGCGRLISSKRNPGRHDGRLDGCFTPQDYYIWKSQEPLQHWSNSGRLLVQAESTLPKTYSTRRGPLLLYSQDLVSTESKCGLVAGNAGFTPDAEATQKRCPSACALGISAYATLWRRFRVWCEPGVTGRSGLCNITLNKWNSSSAP</sequence>
<keyword evidence="2" id="KW-1185">Reference proteome</keyword>
<dbReference type="InterPro" id="IPR031440">
    <property type="entry name" value="DUF4670"/>
</dbReference>
<organism evidence="1 2">
    <name type="scientific">Pleuronectes platessa</name>
    <name type="common">European plaice</name>
    <dbReference type="NCBI Taxonomy" id="8262"/>
    <lineage>
        <taxon>Eukaryota</taxon>
        <taxon>Metazoa</taxon>
        <taxon>Chordata</taxon>
        <taxon>Craniata</taxon>
        <taxon>Vertebrata</taxon>
        <taxon>Euteleostomi</taxon>
        <taxon>Actinopterygii</taxon>
        <taxon>Neopterygii</taxon>
        <taxon>Teleostei</taxon>
        <taxon>Neoteleostei</taxon>
        <taxon>Acanthomorphata</taxon>
        <taxon>Carangaria</taxon>
        <taxon>Pleuronectiformes</taxon>
        <taxon>Pleuronectoidei</taxon>
        <taxon>Pleuronectidae</taxon>
        <taxon>Pleuronectes</taxon>
    </lineage>
</organism>
<proteinExistence type="predicted"/>
<gene>
    <name evidence="1" type="ORF">PLEPLA_LOCUS10461</name>
</gene>
<dbReference type="PANTHER" id="PTHR21937">
    <property type="entry name" value="CCDC66 DOMAIN-CONTAINING PROTEIN"/>
    <property type="match status" value="1"/>
</dbReference>
<reference evidence="1" key="1">
    <citation type="submission" date="2020-03" db="EMBL/GenBank/DDBJ databases">
        <authorList>
            <person name="Weist P."/>
        </authorList>
    </citation>
    <scope>NUCLEOTIDE SEQUENCE</scope>
</reference>
<accession>A0A9N7U116</accession>
<dbReference type="Proteomes" id="UP001153269">
    <property type="component" value="Unassembled WGS sequence"/>
</dbReference>
<comment type="caution">
    <text evidence="1">The sequence shown here is derived from an EMBL/GenBank/DDBJ whole genome shotgun (WGS) entry which is preliminary data.</text>
</comment>
<dbReference type="PANTHER" id="PTHR21937:SF5">
    <property type="entry name" value="GENE 973-RELATED"/>
    <property type="match status" value="1"/>
</dbReference>
<name>A0A9N7U116_PLEPL</name>
<evidence type="ECO:0000313" key="2">
    <source>
        <dbReference type="Proteomes" id="UP001153269"/>
    </source>
</evidence>
<dbReference type="AlphaFoldDB" id="A0A9N7U116"/>